<evidence type="ECO:0000256" key="7">
    <source>
        <dbReference type="ARBA" id="ARBA00023125"/>
    </source>
</evidence>
<accession>A0A7T7XLP3</accession>
<dbReference type="GO" id="GO:0034618">
    <property type="term" value="F:arginine binding"/>
    <property type="evidence" value="ECO:0007669"/>
    <property type="project" value="InterPro"/>
</dbReference>
<dbReference type="GO" id="GO:0003677">
    <property type="term" value="F:DNA binding"/>
    <property type="evidence" value="ECO:0007669"/>
    <property type="project" value="UniProtKB-KW"/>
</dbReference>
<reference evidence="12" key="1">
    <citation type="submission" date="2021-01" db="EMBL/GenBank/DDBJ databases">
        <title>Description of Breznakiella homolactica.</title>
        <authorList>
            <person name="Song Y."/>
            <person name="Brune A."/>
        </authorList>
    </citation>
    <scope>NUCLEOTIDE SEQUENCE</scope>
    <source>
        <strain evidence="12">RmG30</strain>
    </source>
</reference>
<feature type="domain" description="Arginine repressor DNA-binding" evidence="10">
    <location>
        <begin position="4"/>
        <end position="70"/>
    </location>
</feature>
<evidence type="ECO:0000313" key="13">
    <source>
        <dbReference type="Proteomes" id="UP000595917"/>
    </source>
</evidence>
<dbReference type="InterPro" id="IPR001669">
    <property type="entry name" value="Arg_repress"/>
</dbReference>
<dbReference type="Gene3D" id="1.10.10.10">
    <property type="entry name" value="Winged helix-like DNA-binding domain superfamily/Winged helix DNA-binding domain"/>
    <property type="match status" value="1"/>
</dbReference>
<protein>
    <recommendedName>
        <fullName evidence="4 9">Arginine repressor</fullName>
    </recommendedName>
</protein>
<evidence type="ECO:0000256" key="5">
    <source>
        <dbReference type="ARBA" id="ARBA00022490"/>
    </source>
</evidence>
<dbReference type="RefSeq" id="WP_215625897.1">
    <property type="nucleotide sequence ID" value="NZ_CP067089.2"/>
</dbReference>
<dbReference type="SUPFAM" id="SSF55252">
    <property type="entry name" value="C-terminal domain of arginine repressor"/>
    <property type="match status" value="1"/>
</dbReference>
<comment type="similarity">
    <text evidence="3 9">Belongs to the ArgR family.</text>
</comment>
<dbReference type="PANTHER" id="PTHR34471:SF1">
    <property type="entry name" value="ARGININE REPRESSOR"/>
    <property type="match status" value="1"/>
</dbReference>
<evidence type="ECO:0000256" key="1">
    <source>
        <dbReference type="ARBA" id="ARBA00004496"/>
    </source>
</evidence>
<evidence type="ECO:0000259" key="11">
    <source>
        <dbReference type="Pfam" id="PF02863"/>
    </source>
</evidence>
<sequence length="157" mass="17791">MKERLARLKAVRKLIKTYRIESQEALLGHLQKEGFMVTQATLSRDLKLLKVGKVSDGHNGYVYTLPGDDERQETERTYIHDFLRGYVSIDWAGNMVVIRTYSGHSDSVALAVDNLALEDVLGTISGRDNTVFVCLREGVTGDDFMRHMKECIPELED</sequence>
<keyword evidence="8 9" id="KW-0804">Transcription</keyword>
<dbReference type="EMBL" id="CP067089">
    <property type="protein sequence ID" value="QQO08591.1"/>
    <property type="molecule type" value="Genomic_DNA"/>
</dbReference>
<dbReference type="UniPathway" id="UPA00068"/>
<name>A0A7T7XLP3_9SPIR</name>
<dbReference type="InterPro" id="IPR020899">
    <property type="entry name" value="Arg_repress_C"/>
</dbReference>
<dbReference type="InterPro" id="IPR036390">
    <property type="entry name" value="WH_DNA-bd_sf"/>
</dbReference>
<dbReference type="Pfam" id="PF01316">
    <property type="entry name" value="Arg_repressor"/>
    <property type="match status" value="1"/>
</dbReference>
<dbReference type="GO" id="GO:0005737">
    <property type="term" value="C:cytoplasm"/>
    <property type="evidence" value="ECO:0007669"/>
    <property type="project" value="UniProtKB-SubCell"/>
</dbReference>
<dbReference type="Gene3D" id="3.30.1360.40">
    <property type="match status" value="1"/>
</dbReference>
<evidence type="ECO:0000259" key="10">
    <source>
        <dbReference type="Pfam" id="PF01316"/>
    </source>
</evidence>
<comment type="pathway">
    <text evidence="2 9">Amino-acid biosynthesis; L-arginine biosynthesis [regulation].</text>
</comment>
<dbReference type="KEGG" id="bhc:JFL75_16895"/>
<evidence type="ECO:0000256" key="4">
    <source>
        <dbReference type="ARBA" id="ARBA00021148"/>
    </source>
</evidence>
<organism evidence="12 13">
    <name type="scientific">Breznakiella homolactica</name>
    <dbReference type="NCBI Taxonomy" id="2798577"/>
    <lineage>
        <taxon>Bacteria</taxon>
        <taxon>Pseudomonadati</taxon>
        <taxon>Spirochaetota</taxon>
        <taxon>Spirochaetia</taxon>
        <taxon>Spirochaetales</taxon>
        <taxon>Breznakiellaceae</taxon>
        <taxon>Breznakiella</taxon>
    </lineage>
</organism>
<comment type="subcellular location">
    <subcellularLocation>
        <location evidence="1 9">Cytoplasm</location>
    </subcellularLocation>
</comment>
<dbReference type="InterPro" id="IPR020900">
    <property type="entry name" value="Arg_repress_DNA-bd"/>
</dbReference>
<keyword evidence="9" id="KW-0055">Arginine biosynthesis</keyword>
<dbReference type="GO" id="GO:0003700">
    <property type="term" value="F:DNA-binding transcription factor activity"/>
    <property type="evidence" value="ECO:0007669"/>
    <property type="project" value="UniProtKB-UniRule"/>
</dbReference>
<dbReference type="GO" id="GO:1900079">
    <property type="term" value="P:regulation of arginine biosynthetic process"/>
    <property type="evidence" value="ECO:0007669"/>
    <property type="project" value="UniProtKB-UniRule"/>
</dbReference>
<gene>
    <name evidence="9" type="primary">argR</name>
    <name evidence="12" type="ORF">JFL75_16895</name>
</gene>
<dbReference type="GO" id="GO:0006526">
    <property type="term" value="P:L-arginine biosynthetic process"/>
    <property type="evidence" value="ECO:0007669"/>
    <property type="project" value="UniProtKB-UniPathway"/>
</dbReference>
<dbReference type="HAMAP" id="MF_00173">
    <property type="entry name" value="Arg_repressor"/>
    <property type="match status" value="1"/>
</dbReference>
<keyword evidence="13" id="KW-1185">Reference proteome</keyword>
<dbReference type="PRINTS" id="PR01467">
    <property type="entry name" value="ARGREPRESSOR"/>
</dbReference>
<keyword evidence="7 9" id="KW-0238">DNA-binding</keyword>
<evidence type="ECO:0000256" key="8">
    <source>
        <dbReference type="ARBA" id="ARBA00023163"/>
    </source>
</evidence>
<dbReference type="PANTHER" id="PTHR34471">
    <property type="entry name" value="ARGININE REPRESSOR"/>
    <property type="match status" value="1"/>
</dbReference>
<evidence type="ECO:0000256" key="9">
    <source>
        <dbReference type="HAMAP-Rule" id="MF_00173"/>
    </source>
</evidence>
<dbReference type="Proteomes" id="UP000595917">
    <property type="component" value="Chromosome"/>
</dbReference>
<dbReference type="GO" id="GO:0051259">
    <property type="term" value="P:protein complex oligomerization"/>
    <property type="evidence" value="ECO:0007669"/>
    <property type="project" value="InterPro"/>
</dbReference>
<keyword evidence="5 9" id="KW-0963">Cytoplasm</keyword>
<feature type="domain" description="Arginine repressor C-terminal" evidence="11">
    <location>
        <begin position="85"/>
        <end position="149"/>
    </location>
</feature>
<keyword evidence="6 9" id="KW-0805">Transcription regulation</keyword>
<dbReference type="InterPro" id="IPR036388">
    <property type="entry name" value="WH-like_DNA-bd_sf"/>
</dbReference>
<dbReference type="SUPFAM" id="SSF46785">
    <property type="entry name" value="Winged helix' DNA-binding domain"/>
    <property type="match status" value="1"/>
</dbReference>
<comment type="function">
    <text evidence="9">Regulates arginine biosynthesis genes.</text>
</comment>
<evidence type="ECO:0000256" key="2">
    <source>
        <dbReference type="ARBA" id="ARBA00005040"/>
    </source>
</evidence>
<dbReference type="Pfam" id="PF02863">
    <property type="entry name" value="Arg_repressor_C"/>
    <property type="match status" value="1"/>
</dbReference>
<evidence type="ECO:0000256" key="6">
    <source>
        <dbReference type="ARBA" id="ARBA00023015"/>
    </source>
</evidence>
<evidence type="ECO:0000256" key="3">
    <source>
        <dbReference type="ARBA" id="ARBA00008316"/>
    </source>
</evidence>
<evidence type="ECO:0000313" key="12">
    <source>
        <dbReference type="EMBL" id="QQO08591.1"/>
    </source>
</evidence>
<proteinExistence type="inferred from homology"/>
<keyword evidence="9" id="KW-0678">Repressor</keyword>
<dbReference type="AlphaFoldDB" id="A0A7T7XLP3"/>
<keyword evidence="9" id="KW-0028">Amino-acid biosynthesis</keyword>
<dbReference type="InterPro" id="IPR036251">
    <property type="entry name" value="Arg_repress_C_sf"/>
</dbReference>